<dbReference type="PANTHER" id="PTHR21192:SF2">
    <property type="entry name" value="NADH DEHYDROGENASE [UBIQUINONE] 1 ALPHA SUBCOMPLEX ASSEMBLY FACTOR 3"/>
    <property type="match status" value="1"/>
</dbReference>
<reference evidence="1" key="1">
    <citation type="submission" date="2023-07" db="EMBL/GenBank/DDBJ databases">
        <title>Functional and genomic diversity of the sorghum phyllosphere microbiome.</title>
        <authorList>
            <person name="Shade A."/>
        </authorList>
    </citation>
    <scope>NUCLEOTIDE SEQUENCE</scope>
    <source>
        <strain evidence="1">SORGH_AS_0457</strain>
    </source>
</reference>
<dbReference type="Gene3D" id="3.40.1230.10">
    <property type="entry name" value="MTH938-like"/>
    <property type="match status" value="1"/>
</dbReference>
<proteinExistence type="predicted"/>
<dbReference type="EMBL" id="JAUTAS010000001">
    <property type="protein sequence ID" value="MDQ1109051.1"/>
    <property type="molecule type" value="Genomic_DNA"/>
</dbReference>
<gene>
    <name evidence="1" type="ORF">QE424_002210</name>
</gene>
<name>A0AAP5EDY0_9GAMM</name>
<dbReference type="RefSeq" id="WP_095364049.1">
    <property type="nucleotide sequence ID" value="NZ_JAUTAS010000001.1"/>
</dbReference>
<sequence>MQLNHEIPDFAYAFRIVGADSVVFEDRVNADTRRVVKSFIVTPQALLEDWPAPASVKELTPDHLATVLAQQPELVILGTGEKQQFPSAAVMGACLTRNIGIEVMDNGAAARTFNLLAGEGRNVAAAILLPG</sequence>
<evidence type="ECO:0008006" key="3">
    <source>
        <dbReference type="Google" id="ProtNLM"/>
    </source>
</evidence>
<evidence type="ECO:0000313" key="1">
    <source>
        <dbReference type="EMBL" id="MDQ1109051.1"/>
    </source>
</evidence>
<dbReference type="Proteomes" id="UP001226084">
    <property type="component" value="Unassembled WGS sequence"/>
</dbReference>
<dbReference type="InterPro" id="IPR036748">
    <property type="entry name" value="MTH938-like_sf"/>
</dbReference>
<protein>
    <recommendedName>
        <fullName evidence="3">Xcc1710-like domain-containing protein</fullName>
    </recommendedName>
</protein>
<dbReference type="SUPFAM" id="SSF64076">
    <property type="entry name" value="MTH938-like"/>
    <property type="match status" value="1"/>
</dbReference>
<organism evidence="1 2">
    <name type="scientific">Stenotrophomonas rhizophila</name>
    <dbReference type="NCBI Taxonomy" id="216778"/>
    <lineage>
        <taxon>Bacteria</taxon>
        <taxon>Pseudomonadati</taxon>
        <taxon>Pseudomonadota</taxon>
        <taxon>Gammaproteobacteria</taxon>
        <taxon>Lysobacterales</taxon>
        <taxon>Lysobacteraceae</taxon>
        <taxon>Stenotrophomonas</taxon>
    </lineage>
</organism>
<dbReference type="PANTHER" id="PTHR21192">
    <property type="entry name" value="NUCLEAR PROTEIN E3-3"/>
    <property type="match status" value="1"/>
</dbReference>
<dbReference type="InterPro" id="IPR007523">
    <property type="entry name" value="NDUFAF3/AAMDC"/>
</dbReference>
<dbReference type="CDD" id="cd05560">
    <property type="entry name" value="Xcc1710_like"/>
    <property type="match status" value="1"/>
</dbReference>
<accession>A0AAP5EDY0</accession>
<comment type="caution">
    <text evidence="1">The sequence shown here is derived from an EMBL/GenBank/DDBJ whole genome shotgun (WGS) entry which is preliminary data.</text>
</comment>
<dbReference type="AlphaFoldDB" id="A0AAP5EDY0"/>
<evidence type="ECO:0000313" key="2">
    <source>
        <dbReference type="Proteomes" id="UP001226084"/>
    </source>
</evidence>
<dbReference type="Pfam" id="PF04430">
    <property type="entry name" value="DUF498"/>
    <property type="match status" value="1"/>
</dbReference>